<evidence type="ECO:0000256" key="7">
    <source>
        <dbReference type="ARBA" id="ARBA00051299"/>
    </source>
</evidence>
<dbReference type="InterPro" id="IPR034161">
    <property type="entry name" value="Pepsin-like_plant"/>
</dbReference>
<dbReference type="GO" id="GO:0004190">
    <property type="term" value="F:aspartic-type endopeptidase activity"/>
    <property type="evidence" value="ECO:0007669"/>
    <property type="project" value="UniProtKB-KW"/>
</dbReference>
<name>A0AAV8CAX3_9POAL</name>
<keyword evidence="4" id="KW-0064">Aspartyl protease</keyword>
<comment type="similarity">
    <text evidence="1">Belongs to the peptidase A1 family.</text>
</comment>
<keyword evidence="3 11" id="KW-0732">Signal</keyword>
<evidence type="ECO:0000256" key="4">
    <source>
        <dbReference type="ARBA" id="ARBA00022750"/>
    </source>
</evidence>
<dbReference type="EC" id="3.4.23.12" evidence="9"/>
<dbReference type="InterPro" id="IPR032799">
    <property type="entry name" value="TAXi_C"/>
</dbReference>
<dbReference type="PROSITE" id="PS51767">
    <property type="entry name" value="PEPTIDASE_A1"/>
    <property type="match status" value="1"/>
</dbReference>
<dbReference type="AlphaFoldDB" id="A0AAV8CAX3"/>
<evidence type="ECO:0000256" key="10">
    <source>
        <dbReference type="PIRSR" id="PIRSR601461-1"/>
    </source>
</evidence>
<feature type="domain" description="Peptidase A1" evidence="12">
    <location>
        <begin position="95"/>
        <end position="433"/>
    </location>
</feature>
<keyword evidence="5" id="KW-0378">Hydrolase</keyword>
<dbReference type="Pfam" id="PF14543">
    <property type="entry name" value="TAXi_N"/>
    <property type="match status" value="1"/>
</dbReference>
<evidence type="ECO:0000256" key="2">
    <source>
        <dbReference type="ARBA" id="ARBA00022670"/>
    </source>
</evidence>
<dbReference type="PANTHER" id="PTHR47967:SF23">
    <property type="entry name" value="OS04G0448300 PROTEIN"/>
    <property type="match status" value="1"/>
</dbReference>
<dbReference type="InterPro" id="IPR033121">
    <property type="entry name" value="PEPTIDASE_A1"/>
</dbReference>
<feature type="active site" evidence="10">
    <location>
        <position position="113"/>
    </location>
</feature>
<feature type="active site" evidence="10">
    <location>
        <position position="318"/>
    </location>
</feature>
<dbReference type="EMBL" id="JAMFTS010000005">
    <property type="protein sequence ID" value="KAJ4752894.1"/>
    <property type="molecule type" value="Genomic_DNA"/>
</dbReference>
<reference evidence="13" key="1">
    <citation type="submission" date="2022-08" db="EMBL/GenBank/DDBJ databases">
        <authorList>
            <person name="Marques A."/>
        </authorList>
    </citation>
    <scope>NUCLEOTIDE SEQUENCE</scope>
    <source>
        <strain evidence="13">RhyPub2mFocal</strain>
        <tissue evidence="13">Leaves</tissue>
    </source>
</reference>
<evidence type="ECO:0000256" key="3">
    <source>
        <dbReference type="ARBA" id="ARBA00022729"/>
    </source>
</evidence>
<dbReference type="FunFam" id="2.40.70.10:FF:000016">
    <property type="entry name" value="Probable aspartic protease At2g35615"/>
    <property type="match status" value="1"/>
</dbReference>
<dbReference type="Proteomes" id="UP001140206">
    <property type="component" value="Chromosome 5"/>
</dbReference>
<evidence type="ECO:0000256" key="1">
    <source>
        <dbReference type="ARBA" id="ARBA00007447"/>
    </source>
</evidence>
<dbReference type="InterPro" id="IPR032861">
    <property type="entry name" value="TAXi_N"/>
</dbReference>
<dbReference type="FunFam" id="2.40.70.10:FF:000033">
    <property type="entry name" value="Aspartyl protease family protein"/>
    <property type="match status" value="1"/>
</dbReference>
<dbReference type="Gene3D" id="2.40.70.10">
    <property type="entry name" value="Acid Proteases"/>
    <property type="match status" value="2"/>
</dbReference>
<gene>
    <name evidence="13" type="ORF">LUZ62_087299</name>
</gene>
<keyword evidence="14" id="KW-1185">Reference proteome</keyword>
<organism evidence="13 14">
    <name type="scientific">Rhynchospora pubera</name>
    <dbReference type="NCBI Taxonomy" id="906938"/>
    <lineage>
        <taxon>Eukaryota</taxon>
        <taxon>Viridiplantae</taxon>
        <taxon>Streptophyta</taxon>
        <taxon>Embryophyta</taxon>
        <taxon>Tracheophyta</taxon>
        <taxon>Spermatophyta</taxon>
        <taxon>Magnoliopsida</taxon>
        <taxon>Liliopsida</taxon>
        <taxon>Poales</taxon>
        <taxon>Cyperaceae</taxon>
        <taxon>Cyperoideae</taxon>
        <taxon>Rhynchosporeae</taxon>
        <taxon>Rhynchospora</taxon>
    </lineage>
</organism>
<dbReference type="InterPro" id="IPR021109">
    <property type="entry name" value="Peptidase_aspartic_dom_sf"/>
</dbReference>
<feature type="chain" id="PRO_5043518664" description="nepenthesin" evidence="11">
    <location>
        <begin position="26"/>
        <end position="440"/>
    </location>
</feature>
<comment type="caution">
    <text evidence="13">The sequence shown here is derived from an EMBL/GenBank/DDBJ whole genome shotgun (WGS) entry which is preliminary data.</text>
</comment>
<dbReference type="PRINTS" id="PR00792">
    <property type="entry name" value="PEPSIN"/>
</dbReference>
<evidence type="ECO:0000256" key="9">
    <source>
        <dbReference type="ARBA" id="ARBA00067063"/>
    </source>
</evidence>
<sequence>MVRTKVLQNIFMVTILILLACVSHAKSPKRSLKGFRLDLSHIDSKGKFSKIELLHRMIHRSHHRMHRFARKTQNQSPNASKHGTETDVTVGSGEFVMDIAIGTPSVTFPAIIDTGSDLIWTQCKPCIWCFPQPTPIFNPSASSSYRRLPCTAKLCKSLPFYNCIKNNTSCQYMYGYGDGSYTIGNLSSETFTLGSKKAHKVAFGCGNKNSDGFDKSSGLVGLGRSKLSLVSQLKFKEFSYCFASLDETKQSPMFFGDLAYLNVSTATGPAQSTPLLKNKVSSFYYLSLLGITVGKTKLNVPSTVFALQSNGSGGTIIDSGTAISYLEMTGYKAVRSAFISQMKLPVANSSDAGFDLCFKAPSHVSSFVVPKFIFHFEGADLDLPKSNYFLHEIENDLLCLTIMGSSGISIIGSMQQQNFKIIYDLKKNKLTFIPVQCDKL</sequence>
<evidence type="ECO:0000259" key="12">
    <source>
        <dbReference type="PROSITE" id="PS51767"/>
    </source>
</evidence>
<dbReference type="PROSITE" id="PS51257">
    <property type="entry name" value="PROKAR_LIPOPROTEIN"/>
    <property type="match status" value="1"/>
</dbReference>
<protein>
    <recommendedName>
        <fullName evidence="9">nepenthesin</fullName>
        <ecNumber evidence="9">3.4.23.12</ecNumber>
    </recommendedName>
</protein>
<proteinExistence type="inferred from homology"/>
<evidence type="ECO:0000256" key="8">
    <source>
        <dbReference type="ARBA" id="ARBA00053221"/>
    </source>
</evidence>
<accession>A0AAV8CAX3</accession>
<evidence type="ECO:0000313" key="13">
    <source>
        <dbReference type="EMBL" id="KAJ4752894.1"/>
    </source>
</evidence>
<keyword evidence="6" id="KW-0325">Glycoprotein</keyword>
<feature type="signal peptide" evidence="11">
    <location>
        <begin position="1"/>
        <end position="25"/>
    </location>
</feature>
<dbReference type="InterPro" id="IPR051708">
    <property type="entry name" value="Plant_Aspart_Prot_A1"/>
</dbReference>
<dbReference type="InterPro" id="IPR001461">
    <property type="entry name" value="Aspartic_peptidase_A1"/>
</dbReference>
<evidence type="ECO:0000256" key="5">
    <source>
        <dbReference type="ARBA" id="ARBA00022801"/>
    </source>
</evidence>
<comment type="function">
    <text evidence="8">Extracellular proteinase found in the pitcher fluid of carnivorous plants. Digest prey for nitrogen uptake.</text>
</comment>
<dbReference type="GO" id="GO:0005576">
    <property type="term" value="C:extracellular region"/>
    <property type="evidence" value="ECO:0007669"/>
    <property type="project" value="TreeGrafter"/>
</dbReference>
<dbReference type="SUPFAM" id="SSF50630">
    <property type="entry name" value="Acid proteases"/>
    <property type="match status" value="1"/>
</dbReference>
<evidence type="ECO:0000256" key="6">
    <source>
        <dbReference type="ARBA" id="ARBA00023180"/>
    </source>
</evidence>
<comment type="catalytic activity">
    <reaction evidence="7">
        <text>Similar to pepsin, but also cleaves on either side of Asp and at Lys-|-Arg.</text>
        <dbReference type="EC" id="3.4.23.12"/>
    </reaction>
</comment>
<dbReference type="GO" id="GO:0006508">
    <property type="term" value="P:proteolysis"/>
    <property type="evidence" value="ECO:0007669"/>
    <property type="project" value="UniProtKB-KW"/>
</dbReference>
<evidence type="ECO:0000256" key="11">
    <source>
        <dbReference type="SAM" id="SignalP"/>
    </source>
</evidence>
<dbReference type="Pfam" id="PF14541">
    <property type="entry name" value="TAXi_C"/>
    <property type="match status" value="1"/>
</dbReference>
<dbReference type="CDD" id="cd05476">
    <property type="entry name" value="pepsin_A_like_plant"/>
    <property type="match status" value="1"/>
</dbReference>
<keyword evidence="2 13" id="KW-0645">Protease</keyword>
<dbReference type="PANTHER" id="PTHR47967">
    <property type="entry name" value="OS07G0603500 PROTEIN-RELATED"/>
    <property type="match status" value="1"/>
</dbReference>
<evidence type="ECO:0000313" key="14">
    <source>
        <dbReference type="Proteomes" id="UP001140206"/>
    </source>
</evidence>